<dbReference type="EC" id="3.1.-.-" evidence="5"/>
<dbReference type="Gene3D" id="3.30.420.140">
    <property type="entry name" value="YqgF/RNase H-like domain"/>
    <property type="match status" value="1"/>
</dbReference>
<evidence type="ECO:0000313" key="8">
    <source>
        <dbReference type="Proteomes" id="UP000325255"/>
    </source>
</evidence>
<protein>
    <recommendedName>
        <fullName evidence="5">Putative pre-16S rRNA nuclease</fullName>
        <ecNumber evidence="5">3.1.-.-</ecNumber>
    </recommendedName>
</protein>
<evidence type="ECO:0000256" key="2">
    <source>
        <dbReference type="ARBA" id="ARBA00022517"/>
    </source>
</evidence>
<dbReference type="PANTHER" id="PTHR33317">
    <property type="entry name" value="POLYNUCLEOTIDYL TRANSFERASE, RIBONUCLEASE H-LIKE SUPERFAMILY PROTEIN"/>
    <property type="match status" value="1"/>
</dbReference>
<feature type="domain" description="YqgF/RNase H-like" evidence="6">
    <location>
        <begin position="17"/>
        <end position="117"/>
    </location>
</feature>
<evidence type="ECO:0000256" key="3">
    <source>
        <dbReference type="ARBA" id="ARBA00022722"/>
    </source>
</evidence>
<dbReference type="InterPro" id="IPR037027">
    <property type="entry name" value="YqgF/RNaseH-like_dom_sf"/>
</dbReference>
<reference evidence="7 8" key="1">
    <citation type="submission" date="2019-09" db="EMBL/GenBank/DDBJ databases">
        <title>Genome sequence of Rhodovastum atsumiense, a diverse member of the Acetobacteraceae family of non-sulfur purple photosynthetic bacteria.</title>
        <authorList>
            <person name="Meyer T."/>
            <person name="Kyndt J."/>
        </authorList>
    </citation>
    <scope>NUCLEOTIDE SEQUENCE [LARGE SCALE GENOMIC DNA]</scope>
    <source>
        <strain evidence="7 8">DSM 21279</strain>
    </source>
</reference>
<dbReference type="GO" id="GO:0005737">
    <property type="term" value="C:cytoplasm"/>
    <property type="evidence" value="ECO:0007669"/>
    <property type="project" value="UniProtKB-SubCell"/>
</dbReference>
<evidence type="ECO:0000256" key="4">
    <source>
        <dbReference type="ARBA" id="ARBA00022801"/>
    </source>
</evidence>
<dbReference type="InterPro" id="IPR012337">
    <property type="entry name" value="RNaseH-like_sf"/>
</dbReference>
<dbReference type="InterPro" id="IPR005227">
    <property type="entry name" value="YqgF"/>
</dbReference>
<keyword evidence="3 5" id="KW-0540">Nuclease</keyword>
<dbReference type="Pfam" id="PF03652">
    <property type="entry name" value="RuvX"/>
    <property type="match status" value="1"/>
</dbReference>
<organism evidence="7 8">
    <name type="scientific">Rhodovastum atsumiense</name>
    <dbReference type="NCBI Taxonomy" id="504468"/>
    <lineage>
        <taxon>Bacteria</taxon>
        <taxon>Pseudomonadati</taxon>
        <taxon>Pseudomonadota</taxon>
        <taxon>Alphaproteobacteria</taxon>
        <taxon>Acetobacterales</taxon>
        <taxon>Acetobacteraceae</taxon>
        <taxon>Rhodovastum</taxon>
    </lineage>
</organism>
<evidence type="ECO:0000256" key="1">
    <source>
        <dbReference type="ARBA" id="ARBA00022490"/>
    </source>
</evidence>
<keyword evidence="2 5" id="KW-0690">Ribosome biogenesis</keyword>
<dbReference type="HAMAP" id="MF_00651">
    <property type="entry name" value="Nuclease_YqgF"/>
    <property type="match status" value="1"/>
</dbReference>
<keyword evidence="1 5" id="KW-0963">Cytoplasm</keyword>
<sequence>MSLFNMTDLRAGLPPGQRLIGVDPGTRTIGIALSDTLLMLASPYGSLKRGKLGANAAEILAIARREGAGGLVVGLPLSMDGSKGPAAQAARDWAHALSDATGLPAALWDERLSSAAVNRFLIDEADMTRKRRAEVVDRMAAAYMLQAALDASKAQE</sequence>
<dbReference type="GO" id="GO:0004518">
    <property type="term" value="F:nuclease activity"/>
    <property type="evidence" value="ECO:0007669"/>
    <property type="project" value="UniProtKB-KW"/>
</dbReference>
<evidence type="ECO:0000259" key="6">
    <source>
        <dbReference type="SMART" id="SM00732"/>
    </source>
</evidence>
<dbReference type="NCBIfam" id="TIGR00250">
    <property type="entry name" value="RNAse_H_YqgF"/>
    <property type="match status" value="1"/>
</dbReference>
<name>A0A5M6ITF3_9PROT</name>
<comment type="function">
    <text evidence="5">Could be a nuclease involved in processing of the 5'-end of pre-16S rRNA.</text>
</comment>
<dbReference type="AlphaFoldDB" id="A0A5M6ITF3"/>
<evidence type="ECO:0000256" key="5">
    <source>
        <dbReference type="HAMAP-Rule" id="MF_00651"/>
    </source>
</evidence>
<proteinExistence type="inferred from homology"/>
<gene>
    <name evidence="7" type="primary">ruvX</name>
    <name evidence="7" type="ORF">F1189_16060</name>
</gene>
<accession>A0A5M6ITF3</accession>
<keyword evidence="8" id="KW-1185">Reference proteome</keyword>
<dbReference type="Proteomes" id="UP000325255">
    <property type="component" value="Unassembled WGS sequence"/>
</dbReference>
<comment type="subcellular location">
    <subcellularLocation>
        <location evidence="5">Cytoplasm</location>
    </subcellularLocation>
</comment>
<dbReference type="CDD" id="cd16964">
    <property type="entry name" value="YqgF"/>
    <property type="match status" value="1"/>
</dbReference>
<dbReference type="SMART" id="SM00732">
    <property type="entry name" value="YqgFc"/>
    <property type="match status" value="1"/>
</dbReference>
<evidence type="ECO:0000313" key="7">
    <source>
        <dbReference type="EMBL" id="KAA5611107.1"/>
    </source>
</evidence>
<keyword evidence="4 5" id="KW-0378">Hydrolase</keyword>
<dbReference type="PANTHER" id="PTHR33317:SF4">
    <property type="entry name" value="POLYNUCLEOTIDYL TRANSFERASE, RIBONUCLEASE H-LIKE SUPERFAMILY PROTEIN"/>
    <property type="match status" value="1"/>
</dbReference>
<dbReference type="SUPFAM" id="SSF53098">
    <property type="entry name" value="Ribonuclease H-like"/>
    <property type="match status" value="1"/>
</dbReference>
<dbReference type="InterPro" id="IPR006641">
    <property type="entry name" value="YqgF/RNaseH-like_dom"/>
</dbReference>
<comment type="caution">
    <text evidence="7">The sequence shown here is derived from an EMBL/GenBank/DDBJ whole genome shotgun (WGS) entry which is preliminary data.</text>
</comment>
<dbReference type="OrthoDB" id="9796140at2"/>
<dbReference type="GO" id="GO:0016788">
    <property type="term" value="F:hydrolase activity, acting on ester bonds"/>
    <property type="evidence" value="ECO:0007669"/>
    <property type="project" value="UniProtKB-UniRule"/>
</dbReference>
<dbReference type="RefSeq" id="WP_150041846.1">
    <property type="nucleotide sequence ID" value="NZ_OW485601.1"/>
</dbReference>
<comment type="similarity">
    <text evidence="5">Belongs to the YqgF HJR family.</text>
</comment>
<dbReference type="GO" id="GO:0000967">
    <property type="term" value="P:rRNA 5'-end processing"/>
    <property type="evidence" value="ECO:0007669"/>
    <property type="project" value="UniProtKB-UniRule"/>
</dbReference>
<dbReference type="EMBL" id="VWPK01000024">
    <property type="protein sequence ID" value="KAA5611107.1"/>
    <property type="molecule type" value="Genomic_DNA"/>
</dbReference>